<evidence type="ECO:0000313" key="3">
    <source>
        <dbReference type="EMBL" id="CAE4567157.1"/>
    </source>
</evidence>
<dbReference type="EMBL" id="HBNR01010406">
    <property type="protein sequence ID" value="CAE4567157.1"/>
    <property type="molecule type" value="Transcribed_RNA"/>
</dbReference>
<dbReference type="EMBL" id="HBNR01010405">
    <property type="protein sequence ID" value="CAE4567156.1"/>
    <property type="molecule type" value="Transcribed_RNA"/>
</dbReference>
<evidence type="ECO:0000256" key="1">
    <source>
        <dbReference type="SAM" id="MobiDB-lite"/>
    </source>
</evidence>
<dbReference type="AlphaFoldDB" id="A0A6T0SVD4"/>
<accession>A0A6T0SVD4</accession>
<feature type="compositionally biased region" description="Basic and acidic residues" evidence="1">
    <location>
        <begin position="10"/>
        <end position="34"/>
    </location>
</feature>
<feature type="region of interest" description="Disordered" evidence="1">
    <location>
        <begin position="1"/>
        <end position="34"/>
    </location>
</feature>
<evidence type="ECO:0000313" key="2">
    <source>
        <dbReference type="EMBL" id="CAE4567156.1"/>
    </source>
</evidence>
<protein>
    <submittedName>
        <fullName evidence="3">Uncharacterized protein</fullName>
    </submittedName>
</protein>
<dbReference type="PROSITE" id="PS50096">
    <property type="entry name" value="IQ"/>
    <property type="match status" value="1"/>
</dbReference>
<reference evidence="3" key="1">
    <citation type="submission" date="2021-01" db="EMBL/GenBank/DDBJ databases">
        <authorList>
            <person name="Corre E."/>
            <person name="Pelletier E."/>
            <person name="Niang G."/>
            <person name="Scheremetjew M."/>
            <person name="Finn R."/>
            <person name="Kale V."/>
            <person name="Holt S."/>
            <person name="Cochrane G."/>
            <person name="Meng A."/>
            <person name="Brown T."/>
            <person name="Cohen L."/>
        </authorList>
    </citation>
    <scope>NUCLEOTIDE SEQUENCE</scope>
    <source>
        <strain evidence="3">CCMP3105</strain>
    </source>
</reference>
<gene>
    <name evidence="2" type="ORF">AMON00008_LOCUS6775</name>
    <name evidence="3" type="ORF">AMON00008_LOCUS6776</name>
</gene>
<sequence>MGTACCTEMENGKIRERLPNQRPVQDPESKDPDLLKELRQPAAAGVAVADAARREAAEELAQKAAAKIQASYRGVKTRETVSLMRENTVMQSGEDPEVLDVDITNMMLQSKPCRMADKPEAISPRTLASFSSKPMWCR</sequence>
<organism evidence="3">
    <name type="scientific">Alexandrium monilatum</name>
    <dbReference type="NCBI Taxonomy" id="311494"/>
    <lineage>
        <taxon>Eukaryota</taxon>
        <taxon>Sar</taxon>
        <taxon>Alveolata</taxon>
        <taxon>Dinophyceae</taxon>
        <taxon>Gonyaulacales</taxon>
        <taxon>Pyrocystaceae</taxon>
        <taxon>Alexandrium</taxon>
    </lineage>
</organism>
<name>A0A6T0SVD4_9DINO</name>
<dbReference type="Gene3D" id="1.20.5.190">
    <property type="match status" value="1"/>
</dbReference>
<proteinExistence type="predicted"/>